<sequence length="171" mass="18249">MGGMMPPAPVPREQTALGGLQRIFISLGYLFQLTGIHPNSIDQLSHITSRFGDSLARALAYVLPPTDLDAEPPAAMASDRRTAIFSRWLMALCVYFALHHTAKLFLGIVGSPRGMTKSAMLWVQAIVRAALGRRVRGAAASAAGSGGRGVARPQTRPLVPESFADAFAGHR</sequence>
<reference evidence="1" key="1">
    <citation type="submission" date="2021-01" db="EMBL/GenBank/DDBJ databases">
        <authorList>
            <person name="Corre E."/>
            <person name="Pelletier E."/>
            <person name="Niang G."/>
            <person name="Scheremetjew M."/>
            <person name="Finn R."/>
            <person name="Kale V."/>
            <person name="Holt S."/>
            <person name="Cochrane G."/>
            <person name="Meng A."/>
            <person name="Brown T."/>
            <person name="Cohen L."/>
        </authorList>
    </citation>
    <scope>NUCLEOTIDE SEQUENCE</scope>
    <source>
        <strain evidence="1">CCMP1243</strain>
    </source>
</reference>
<evidence type="ECO:0000313" key="1">
    <source>
        <dbReference type="EMBL" id="CAD9696528.1"/>
    </source>
</evidence>
<organism evidence="1">
    <name type="scientific">Rhizochromulina marina</name>
    <dbReference type="NCBI Taxonomy" id="1034831"/>
    <lineage>
        <taxon>Eukaryota</taxon>
        <taxon>Sar</taxon>
        <taxon>Stramenopiles</taxon>
        <taxon>Ochrophyta</taxon>
        <taxon>Dictyochophyceae</taxon>
        <taxon>Rhizochromulinales</taxon>
        <taxon>Rhizochromulina</taxon>
    </lineage>
</organism>
<protein>
    <submittedName>
        <fullName evidence="1">Uncharacterized protein</fullName>
    </submittedName>
</protein>
<gene>
    <name evidence="1" type="ORF">RMAR1173_LOCUS13558</name>
</gene>
<dbReference type="AlphaFoldDB" id="A0A7S2SD03"/>
<dbReference type="EMBL" id="HBHJ01020475">
    <property type="protein sequence ID" value="CAD9696528.1"/>
    <property type="molecule type" value="Transcribed_RNA"/>
</dbReference>
<proteinExistence type="predicted"/>
<accession>A0A7S2SD03</accession>
<name>A0A7S2SD03_9STRA</name>